<evidence type="ECO:0000313" key="13">
    <source>
        <dbReference type="EMBL" id="CRZ09263.1"/>
    </source>
</evidence>
<keyword evidence="7" id="KW-0808">Transferase</keyword>
<evidence type="ECO:0000256" key="4">
    <source>
        <dbReference type="ARBA" id="ARBA00007434"/>
    </source>
</evidence>
<evidence type="ECO:0000256" key="5">
    <source>
        <dbReference type="ARBA" id="ARBA00012483"/>
    </source>
</evidence>
<dbReference type="Pfam" id="PF10408">
    <property type="entry name" value="Ufd2P_core"/>
    <property type="match status" value="1"/>
</dbReference>
<evidence type="ECO:0000256" key="3">
    <source>
        <dbReference type="ARBA" id="ARBA00004906"/>
    </source>
</evidence>
<dbReference type="GO" id="GO:0000209">
    <property type="term" value="P:protein polyubiquitination"/>
    <property type="evidence" value="ECO:0007669"/>
    <property type="project" value="TreeGrafter"/>
</dbReference>
<dbReference type="InterPro" id="IPR003613">
    <property type="entry name" value="Ubox_domain"/>
</dbReference>
<feature type="domain" description="U-box" evidence="12">
    <location>
        <begin position="853"/>
        <end position="927"/>
    </location>
</feature>
<evidence type="ECO:0000256" key="11">
    <source>
        <dbReference type="ARBA" id="ARBA00040077"/>
    </source>
</evidence>
<comment type="subcellular location">
    <subcellularLocation>
        <location evidence="2">Cytoplasm</location>
    </subcellularLocation>
</comment>
<dbReference type="GO" id="GO:0000151">
    <property type="term" value="C:ubiquitin ligase complex"/>
    <property type="evidence" value="ECO:0007669"/>
    <property type="project" value="InterPro"/>
</dbReference>
<comment type="catalytic activity">
    <reaction evidence="1">
        <text>S-ubiquitinyl-[E2 ubiquitin-conjugating enzyme]-L-cysteine + [acceptor protein]-L-lysine = [E2 ubiquitin-conjugating enzyme]-L-cysteine + N(6)-ubiquitinyl-[acceptor protein]-L-lysine.</text>
        <dbReference type="EC" id="2.3.2.27"/>
    </reaction>
</comment>
<dbReference type="UniPathway" id="UPA00143"/>
<protein>
    <recommendedName>
        <fullName evidence="11">Ubiquitin conjugation factor E4 A</fullName>
        <ecNumber evidence="5">2.3.2.27</ecNumber>
    </recommendedName>
</protein>
<dbReference type="EC" id="2.3.2.27" evidence="5"/>
<dbReference type="FunFam" id="3.30.40.10:FF:000055">
    <property type="entry name" value="Ubiquitin conjugation factor e4 a"/>
    <property type="match status" value="1"/>
</dbReference>
<dbReference type="EMBL" id="HACM01008821">
    <property type="protein sequence ID" value="CRZ09263.1"/>
    <property type="molecule type" value="Transcribed_RNA"/>
</dbReference>
<dbReference type="GO" id="GO:0005634">
    <property type="term" value="C:nucleus"/>
    <property type="evidence" value="ECO:0007669"/>
    <property type="project" value="TreeGrafter"/>
</dbReference>
<comment type="similarity">
    <text evidence="4">Belongs to the ubiquitin conjugation factor E4 family.</text>
</comment>
<accession>A0A0H5R542</accession>
<dbReference type="GO" id="GO:0036503">
    <property type="term" value="P:ERAD pathway"/>
    <property type="evidence" value="ECO:0007669"/>
    <property type="project" value="InterPro"/>
</dbReference>
<keyword evidence="9" id="KW-0007">Acetylation</keyword>
<evidence type="ECO:0000256" key="2">
    <source>
        <dbReference type="ARBA" id="ARBA00004496"/>
    </source>
</evidence>
<dbReference type="AlphaFoldDB" id="A0A0H5R542"/>
<evidence type="ECO:0000256" key="6">
    <source>
        <dbReference type="ARBA" id="ARBA00022490"/>
    </source>
</evidence>
<dbReference type="GO" id="GO:0006511">
    <property type="term" value="P:ubiquitin-dependent protein catabolic process"/>
    <property type="evidence" value="ECO:0007669"/>
    <property type="project" value="InterPro"/>
</dbReference>
<organism evidence="13">
    <name type="scientific">Spongospora subterranea</name>
    <dbReference type="NCBI Taxonomy" id="70186"/>
    <lineage>
        <taxon>Eukaryota</taxon>
        <taxon>Sar</taxon>
        <taxon>Rhizaria</taxon>
        <taxon>Endomyxa</taxon>
        <taxon>Phytomyxea</taxon>
        <taxon>Plasmodiophorida</taxon>
        <taxon>Plasmodiophoridae</taxon>
        <taxon>Spongospora</taxon>
    </lineage>
</organism>
<keyword evidence="8" id="KW-0833">Ubl conjugation pathway</keyword>
<comment type="pathway">
    <text evidence="3">Protein modification; protein ubiquitination.</text>
</comment>
<keyword evidence="6" id="KW-0963">Cytoplasm</keyword>
<dbReference type="Gene3D" id="3.30.40.10">
    <property type="entry name" value="Zinc/RING finger domain, C3HC4 (zinc finger)"/>
    <property type="match status" value="1"/>
</dbReference>
<sequence length="928" mass="104913">HQVPDKGLGLKRLRGFNMSNATADAEAISESISSVLEVTVTPPTKARKPSSFVFLSELGADCERLSLEVLDLALLERMQIGNFTSQRTHFDYLVRSFEKAATLSDPATSNALCSRLASFSVLTLASELIDASHREKSLQTFFRLLSADPKRNRALPPNFVKSMIDDDQDTVTSNLLFQSVFESINRQITVATKLDDAVIPVRALKHILEANGAVAFFVNSRFFKITVHPGITGAMCVRQTILGRVLCLSSLPLTGLSSTTEDQVNSWSQEVQSIAGAVISQVHLIINKIFVGGANCLTAVLEWFSTIVELNAARGQMRFDPMKVASDSFFINFSSLLLRLMKPIVAANQKTGSSRMDLVDLRYCIDSRVPPDVLLSLQETTRLNMSTDMLGELTNSQQLETYHFVTHMMFIGFRGLHLGIIKAFKSFEDLSRFIHDRRDIVSRMEHSSDPMQQAVARRERAALDQAMGAYVLLKATVMSPHLVNEASDFYDKVAMWLVNLVNNEHPLLGALPEYVAGDVVEFFMWISKIDPKLLHNRSLHELLSFAIRFMPGSISPLKNPHLRGKLSELLYVLLPSDRHPSSSHEFVTHPKLRESLVSALLDLFVEVEGTHDKLSSRFMIGELLSFLWQYPHHREKFQTCAAIDSFAKFLNMLINDAVFLLDESLKTLRAVRQGQEKIQNRAAMAALSPQESDTFQQEFSRNEDMAQSYCKLANIGVKTLQYLTQDQQIRPWFITPQFVDRMAQMLDYYLVVLIGPEVLEINVNDPGKYNFTPRNLLTQIIMIFIQLSSDNEFCKSVALDERSYKPNLFRQAYRVCSKRSLLSTTDSGHFLEALEKIAKLKAKQEDDDSHLEDPPDEFLDPIMQSLMRDPVILPVSRQIVDRPVIERHLLNNPTDPFNRQPLSIDEVVPDTELKLRIDAWILSRIKKA</sequence>
<evidence type="ECO:0000256" key="10">
    <source>
        <dbReference type="ARBA" id="ARBA00037624"/>
    </source>
</evidence>
<dbReference type="CDD" id="cd16658">
    <property type="entry name" value="RING-Ubox_UBE4B"/>
    <property type="match status" value="1"/>
</dbReference>
<comment type="function">
    <text evidence="10">Ubiquitin-protein ligase that probably functions as an E3 ligase in conjunction with specific E1 and E2 ligases. May also function as an E4 ligase mediating the assembly of polyubiquitin chains on substrates ubiquitinated by another E3 ubiquitin ligase. Mediates 'Lys-48'-linked polyubiquitination of substrates.</text>
</comment>
<dbReference type="PROSITE" id="PS51698">
    <property type="entry name" value="U_BOX"/>
    <property type="match status" value="1"/>
</dbReference>
<dbReference type="GO" id="GO:0034450">
    <property type="term" value="F:ubiquitin-ubiquitin ligase activity"/>
    <property type="evidence" value="ECO:0007669"/>
    <property type="project" value="InterPro"/>
</dbReference>
<dbReference type="PANTHER" id="PTHR13931:SF16">
    <property type="entry name" value="UBIQUITIN CONJUGATION FACTOR E4 A"/>
    <property type="match status" value="1"/>
</dbReference>
<dbReference type="SMART" id="SM00504">
    <property type="entry name" value="Ubox"/>
    <property type="match status" value="1"/>
</dbReference>
<reference evidence="13" key="1">
    <citation type="submission" date="2015-04" db="EMBL/GenBank/DDBJ databases">
        <title>The genome sequence of the plant pathogenic Rhizarian Plasmodiophora brassicae reveals insights in its biotrophic life cycle and the origin of chitin synthesis.</title>
        <authorList>
            <person name="Schwelm A."/>
            <person name="Fogelqvist J."/>
            <person name="Knaust A."/>
            <person name="Julke S."/>
            <person name="Lilja T."/>
            <person name="Dhandapani V."/>
            <person name="Bonilla-Rosso G."/>
            <person name="Karlsson M."/>
            <person name="Shevchenko A."/>
            <person name="Choi S.R."/>
            <person name="Kim H.G."/>
            <person name="Park J.Y."/>
            <person name="Lim Y.P."/>
            <person name="Ludwig-Muller J."/>
            <person name="Dixelius C."/>
        </authorList>
    </citation>
    <scope>NUCLEOTIDE SEQUENCE</scope>
    <source>
        <tissue evidence="13">Potato root galls</tissue>
    </source>
</reference>
<dbReference type="SUPFAM" id="SSF57850">
    <property type="entry name" value="RING/U-box"/>
    <property type="match status" value="1"/>
</dbReference>
<dbReference type="PANTHER" id="PTHR13931">
    <property type="entry name" value="UBIQUITINATION FACTOR E4"/>
    <property type="match status" value="1"/>
</dbReference>
<dbReference type="InterPro" id="IPR019474">
    <property type="entry name" value="Ub_conjug_fac_E4_core"/>
</dbReference>
<evidence type="ECO:0000259" key="12">
    <source>
        <dbReference type="PROSITE" id="PS51698"/>
    </source>
</evidence>
<evidence type="ECO:0000256" key="7">
    <source>
        <dbReference type="ARBA" id="ARBA00022679"/>
    </source>
</evidence>
<evidence type="ECO:0000256" key="8">
    <source>
        <dbReference type="ARBA" id="ARBA00022786"/>
    </source>
</evidence>
<dbReference type="GO" id="GO:0005737">
    <property type="term" value="C:cytoplasm"/>
    <property type="evidence" value="ECO:0007669"/>
    <property type="project" value="UniProtKB-SubCell"/>
</dbReference>
<proteinExistence type="inferred from homology"/>
<dbReference type="InterPro" id="IPR045132">
    <property type="entry name" value="UBE4"/>
</dbReference>
<dbReference type="InterPro" id="IPR013083">
    <property type="entry name" value="Znf_RING/FYVE/PHD"/>
</dbReference>
<evidence type="ECO:0000256" key="9">
    <source>
        <dbReference type="ARBA" id="ARBA00022990"/>
    </source>
</evidence>
<feature type="non-terminal residue" evidence="13">
    <location>
        <position position="1"/>
    </location>
</feature>
<name>A0A0H5R542_9EUKA</name>
<evidence type="ECO:0000256" key="1">
    <source>
        <dbReference type="ARBA" id="ARBA00000900"/>
    </source>
</evidence>
<dbReference type="Pfam" id="PF04564">
    <property type="entry name" value="U-box"/>
    <property type="match status" value="1"/>
</dbReference>